<name>A0AAW2WZF2_9LAMI</name>
<reference evidence="2" key="1">
    <citation type="submission" date="2020-06" db="EMBL/GenBank/DDBJ databases">
        <authorList>
            <person name="Li T."/>
            <person name="Hu X."/>
            <person name="Zhang T."/>
            <person name="Song X."/>
            <person name="Zhang H."/>
            <person name="Dai N."/>
            <person name="Sheng W."/>
            <person name="Hou X."/>
            <person name="Wei L."/>
        </authorList>
    </citation>
    <scope>NUCLEOTIDE SEQUENCE</scope>
    <source>
        <strain evidence="2">KEN1</strain>
        <tissue evidence="2">Leaf</tissue>
    </source>
</reference>
<dbReference type="GO" id="GO:0016747">
    <property type="term" value="F:acyltransferase activity, transferring groups other than amino-acyl groups"/>
    <property type="evidence" value="ECO:0007669"/>
    <property type="project" value="TreeGrafter"/>
</dbReference>
<gene>
    <name evidence="2" type="ORF">Slati_1858300</name>
</gene>
<dbReference type="PANTHER" id="PTHR31642:SF145">
    <property type="entry name" value="BRASSINOSTEROID-RELATED ACYLTRANSFERASE 1"/>
    <property type="match status" value="1"/>
</dbReference>
<proteinExistence type="inferred from homology"/>
<dbReference type="AlphaFoldDB" id="A0AAW2WZF2"/>
<organism evidence="2">
    <name type="scientific">Sesamum latifolium</name>
    <dbReference type="NCBI Taxonomy" id="2727402"/>
    <lineage>
        <taxon>Eukaryota</taxon>
        <taxon>Viridiplantae</taxon>
        <taxon>Streptophyta</taxon>
        <taxon>Embryophyta</taxon>
        <taxon>Tracheophyta</taxon>
        <taxon>Spermatophyta</taxon>
        <taxon>Magnoliopsida</taxon>
        <taxon>eudicotyledons</taxon>
        <taxon>Gunneridae</taxon>
        <taxon>Pentapetalae</taxon>
        <taxon>asterids</taxon>
        <taxon>lamiids</taxon>
        <taxon>Lamiales</taxon>
        <taxon>Pedaliaceae</taxon>
        <taxon>Sesamum</taxon>
    </lineage>
</organism>
<dbReference type="Gene3D" id="3.30.559.10">
    <property type="entry name" value="Chloramphenicol acetyltransferase-like domain"/>
    <property type="match status" value="2"/>
</dbReference>
<dbReference type="PANTHER" id="PTHR31642">
    <property type="entry name" value="TRICHOTHECENE 3-O-ACETYLTRANSFERASE"/>
    <property type="match status" value="1"/>
</dbReference>
<sequence>MYMVFFYKSTHQDLCFDSVFSRLKTGLEATLSVWYPAAGRLSFSCPHHEGKLNIWCNNAGALLVQAVTQAKIPDLGDLSIYNDFFENLVFKPLITDGNIGEMPLVAAQVTKFDCGGYSIGIGISHSVFDGISAFDFLRAWASQCQAPISTSQLYKPVHERGTLLVDKDSSTATNSVNPTAIDHLYELIRQAAPDHPNQETNTLVLRTFHLSSAMIENLRKKFWGEKRDKFSCSSFELLAAHLWKVRTKVLGAERERKVCLQFAVDTRKRMVPPLPKGFSGNAFVLASLVSTAGELEEWSYEYIINQIKEAKNSINHHYVDAYMKALQGPPQAATLPLPELTLISDWTRVPFHRVDFLGEAAAYASPLLPPIPQVAYFMQNPDDCRAMDVRIGLLPRVQAAFSHQFINII</sequence>
<reference evidence="2" key="2">
    <citation type="journal article" date="2024" name="Plant">
        <title>Genomic evolution and insights into agronomic trait innovations of Sesamum species.</title>
        <authorList>
            <person name="Miao H."/>
            <person name="Wang L."/>
            <person name="Qu L."/>
            <person name="Liu H."/>
            <person name="Sun Y."/>
            <person name="Le M."/>
            <person name="Wang Q."/>
            <person name="Wei S."/>
            <person name="Zheng Y."/>
            <person name="Lin W."/>
            <person name="Duan Y."/>
            <person name="Cao H."/>
            <person name="Xiong S."/>
            <person name="Wang X."/>
            <person name="Wei L."/>
            <person name="Li C."/>
            <person name="Ma Q."/>
            <person name="Ju M."/>
            <person name="Zhao R."/>
            <person name="Li G."/>
            <person name="Mu C."/>
            <person name="Tian Q."/>
            <person name="Mei H."/>
            <person name="Zhang T."/>
            <person name="Gao T."/>
            <person name="Zhang H."/>
        </authorList>
    </citation>
    <scope>NUCLEOTIDE SEQUENCE</scope>
    <source>
        <strain evidence="2">KEN1</strain>
    </source>
</reference>
<dbReference type="Pfam" id="PF02458">
    <property type="entry name" value="Transferase"/>
    <property type="match status" value="1"/>
</dbReference>
<comment type="similarity">
    <text evidence="1">Belongs to the plant acyltransferase family.</text>
</comment>
<dbReference type="EMBL" id="JACGWN010000006">
    <property type="protein sequence ID" value="KAL0447304.1"/>
    <property type="molecule type" value="Genomic_DNA"/>
</dbReference>
<dbReference type="InterPro" id="IPR023213">
    <property type="entry name" value="CAT-like_dom_sf"/>
</dbReference>
<keyword evidence="2" id="KW-0808">Transferase</keyword>
<evidence type="ECO:0000313" key="2">
    <source>
        <dbReference type="EMBL" id="KAL0447304.1"/>
    </source>
</evidence>
<comment type="caution">
    <text evidence="2">The sequence shown here is derived from an EMBL/GenBank/DDBJ whole genome shotgun (WGS) entry which is preliminary data.</text>
</comment>
<accession>A0AAW2WZF2</accession>
<protein>
    <submittedName>
        <fullName evidence="2">Brassinosteroid-related acyltransferase 1</fullName>
    </submittedName>
</protein>
<evidence type="ECO:0000256" key="1">
    <source>
        <dbReference type="ARBA" id="ARBA00009861"/>
    </source>
</evidence>
<keyword evidence="2" id="KW-0012">Acyltransferase</keyword>
<dbReference type="InterPro" id="IPR050317">
    <property type="entry name" value="Plant_Fungal_Acyltransferase"/>
</dbReference>